<dbReference type="GO" id="GO:0000287">
    <property type="term" value="F:magnesium ion binding"/>
    <property type="evidence" value="ECO:0007669"/>
    <property type="project" value="TreeGrafter"/>
</dbReference>
<evidence type="ECO:0000313" key="2">
    <source>
        <dbReference type="Proteomes" id="UP000753256"/>
    </source>
</evidence>
<dbReference type="SUPFAM" id="SSF56784">
    <property type="entry name" value="HAD-like"/>
    <property type="match status" value="1"/>
</dbReference>
<comment type="caution">
    <text evidence="1">The sequence shown here is derived from an EMBL/GenBank/DDBJ whole genome shotgun (WGS) entry which is preliminary data.</text>
</comment>
<dbReference type="InterPro" id="IPR036412">
    <property type="entry name" value="HAD-like_sf"/>
</dbReference>
<dbReference type="Gene3D" id="3.40.50.1000">
    <property type="entry name" value="HAD superfamily/HAD-like"/>
    <property type="match status" value="1"/>
</dbReference>
<dbReference type="EMBL" id="DYUZ01000029">
    <property type="protein sequence ID" value="HJG37710.1"/>
    <property type="molecule type" value="Genomic_DNA"/>
</dbReference>
<proteinExistence type="predicted"/>
<keyword evidence="1" id="KW-0378">Hydrolase</keyword>
<protein>
    <submittedName>
        <fullName evidence="1">Cof-type HAD-IIB family hydrolase</fullName>
    </submittedName>
</protein>
<sequence>MSEAAPQVKLILSDIDGTIMPAGTHCVSERTRAAFRAAMEAGLAIGPASGRGVGQIPAFFSGDAACCATCIATNGLEGYLEGERIFEKLLPHRALERLVEVLAEIPGSGLVVFEGTAPQLCSGSLDDLYKIVPSYGKTCEVIDGLPDRAVLKANVFLPTDLDGSRAFSDRLNAAVEGLDFDVPMAGFLNIMPAGWNKGEGVRELARHLGVSLDEVVVFGDAGNDLTMFAVAGHPVAVAGAMPEAAAAARWHIGRCEDDAVAAAIEVLAAGGWPFTA</sequence>
<evidence type="ECO:0000313" key="1">
    <source>
        <dbReference type="EMBL" id="HJG37710.1"/>
    </source>
</evidence>
<dbReference type="GO" id="GO:0016791">
    <property type="term" value="F:phosphatase activity"/>
    <property type="evidence" value="ECO:0007669"/>
    <property type="project" value="TreeGrafter"/>
</dbReference>
<gene>
    <name evidence="1" type="ORF">K8V70_07620</name>
</gene>
<dbReference type="GO" id="GO:0005829">
    <property type="term" value="C:cytosol"/>
    <property type="evidence" value="ECO:0007669"/>
    <property type="project" value="TreeGrafter"/>
</dbReference>
<reference evidence="1" key="2">
    <citation type="submission" date="2021-09" db="EMBL/GenBank/DDBJ databases">
        <authorList>
            <person name="Gilroy R."/>
        </authorList>
    </citation>
    <scope>NUCLEOTIDE SEQUENCE</scope>
    <source>
        <strain evidence="1">ChiHjej13B12-9602</strain>
    </source>
</reference>
<dbReference type="InterPro" id="IPR006379">
    <property type="entry name" value="HAD-SF_hydro_IIB"/>
</dbReference>
<dbReference type="PANTHER" id="PTHR10000">
    <property type="entry name" value="PHOSPHOSERINE PHOSPHATASE"/>
    <property type="match status" value="1"/>
</dbReference>
<dbReference type="NCBIfam" id="TIGR01484">
    <property type="entry name" value="HAD-SF-IIB"/>
    <property type="match status" value="1"/>
</dbReference>
<reference evidence="1" key="1">
    <citation type="journal article" date="2021" name="PeerJ">
        <title>Extensive microbial diversity within the chicken gut microbiome revealed by metagenomics and culture.</title>
        <authorList>
            <person name="Gilroy R."/>
            <person name="Ravi A."/>
            <person name="Getino M."/>
            <person name="Pursley I."/>
            <person name="Horton D.L."/>
            <person name="Alikhan N.F."/>
            <person name="Baker D."/>
            <person name="Gharbi K."/>
            <person name="Hall N."/>
            <person name="Watson M."/>
            <person name="Adriaenssens E.M."/>
            <person name="Foster-Nyarko E."/>
            <person name="Jarju S."/>
            <person name="Secka A."/>
            <person name="Antonio M."/>
            <person name="Oren A."/>
            <person name="Chaudhuri R.R."/>
            <person name="La Ragione R."/>
            <person name="Hildebrand F."/>
            <person name="Pallen M.J."/>
        </authorList>
    </citation>
    <scope>NUCLEOTIDE SEQUENCE</scope>
    <source>
        <strain evidence="1">ChiHjej13B12-9602</strain>
    </source>
</reference>
<dbReference type="Proteomes" id="UP000753256">
    <property type="component" value="Unassembled WGS sequence"/>
</dbReference>
<dbReference type="InterPro" id="IPR023214">
    <property type="entry name" value="HAD_sf"/>
</dbReference>
<accession>A0A921IX99</accession>
<dbReference type="RefSeq" id="WP_273190638.1">
    <property type="nucleotide sequence ID" value="NZ_DYUZ01000029.1"/>
</dbReference>
<dbReference type="Gene3D" id="3.30.1240.10">
    <property type="match status" value="1"/>
</dbReference>
<dbReference type="AlphaFoldDB" id="A0A921IX99"/>
<organism evidence="1 2">
    <name type="scientific">Enorma phocaeensis</name>
    <dbReference type="NCBI Taxonomy" id="1871019"/>
    <lineage>
        <taxon>Bacteria</taxon>
        <taxon>Bacillati</taxon>
        <taxon>Actinomycetota</taxon>
        <taxon>Coriobacteriia</taxon>
        <taxon>Coriobacteriales</taxon>
        <taxon>Coriobacteriaceae</taxon>
        <taxon>Enorma</taxon>
    </lineage>
</organism>
<dbReference type="Pfam" id="PF08282">
    <property type="entry name" value="Hydrolase_3"/>
    <property type="match status" value="1"/>
</dbReference>
<name>A0A921IX99_9ACTN</name>
<dbReference type="PANTHER" id="PTHR10000:SF8">
    <property type="entry name" value="HAD SUPERFAMILY HYDROLASE-LIKE, TYPE 3"/>
    <property type="match status" value="1"/>
</dbReference>